<feature type="compositionally biased region" description="Basic and acidic residues" evidence="1">
    <location>
        <begin position="336"/>
        <end position="347"/>
    </location>
</feature>
<feature type="region of interest" description="Disordered" evidence="1">
    <location>
        <begin position="192"/>
        <end position="222"/>
    </location>
</feature>
<dbReference type="EMBL" id="OU594960">
    <property type="protein sequence ID" value="CAG9283380.1"/>
    <property type="molecule type" value="Genomic_DNA"/>
</dbReference>
<evidence type="ECO:0000313" key="2">
    <source>
        <dbReference type="EMBL" id="CAG9283380.1"/>
    </source>
</evidence>
<proteinExistence type="predicted"/>
<sequence>MREKSAFFRKPRSRSAVGVASSEGHKSEQSPQPEQEGMAWKDERNSSDAPTSTSNQTIRMSDNHTAMSSATAAKLVEEMMMKQIDICTTTGSILQALDTKGDIYETTQALLVQQESIAKTFATMVHKLIDTTSQQEQIIREHEDRRRTLEEHVQRTAEGLRYRSTQVKTLEDRIEEQQEELVKLYKENRRNASRAAAKTSGSSSSNSSSSSTNSSVITKATIPNVKPDASKLVKTAKNDEPVPTSVVATGMAAKVVLAKVATPPIPAAANVTTKNLRADLSKKNSELEVMKSKLNDSQFLLQAYKERCEKLEATSKTGKTRAPRSTLPSTLMEKTVSVEKKASDGPTHKTASPRTSKPVSAKDSKTSPLARLAGGFRSTRSKKSESGTVRNRTHTSVRSSPLDTSLSSTEEEGEYDLDEGDAGFDNDSVNLSLYCV</sequence>
<dbReference type="AlphaFoldDB" id="A0A8J9TCK4"/>
<feature type="compositionally biased region" description="Low complexity" evidence="1">
    <location>
        <begin position="199"/>
        <end position="215"/>
    </location>
</feature>
<evidence type="ECO:0000256" key="1">
    <source>
        <dbReference type="SAM" id="MobiDB-lite"/>
    </source>
</evidence>
<feature type="compositionally biased region" description="Polar residues" evidence="1">
    <location>
        <begin position="386"/>
        <end position="408"/>
    </location>
</feature>
<protein>
    <submittedName>
        <fullName evidence="2">Uncharacterized protein</fullName>
    </submittedName>
</protein>
<feature type="region of interest" description="Disordered" evidence="1">
    <location>
        <begin position="1"/>
        <end position="66"/>
    </location>
</feature>
<dbReference type="Proteomes" id="UP000836788">
    <property type="component" value="Chromosome 19"/>
</dbReference>
<reference evidence="2" key="1">
    <citation type="submission" date="2022-02" db="EMBL/GenBank/DDBJ databases">
        <authorList>
            <person name="Giguere J D."/>
        </authorList>
    </citation>
    <scope>NUCLEOTIDE SEQUENCE</scope>
    <source>
        <strain evidence="2">CCAP 1055/1</strain>
    </source>
</reference>
<feature type="compositionally biased region" description="Acidic residues" evidence="1">
    <location>
        <begin position="409"/>
        <end position="424"/>
    </location>
</feature>
<organism evidence="2">
    <name type="scientific">Phaeodactylum tricornutum</name>
    <name type="common">Diatom</name>
    <dbReference type="NCBI Taxonomy" id="2850"/>
    <lineage>
        <taxon>Eukaryota</taxon>
        <taxon>Sar</taxon>
        <taxon>Stramenopiles</taxon>
        <taxon>Ochrophyta</taxon>
        <taxon>Bacillariophyta</taxon>
        <taxon>Bacillariophyceae</taxon>
        <taxon>Bacillariophycidae</taxon>
        <taxon>Naviculales</taxon>
        <taxon>Phaeodactylaceae</taxon>
        <taxon>Phaeodactylum</taxon>
    </lineage>
</organism>
<feature type="region of interest" description="Disordered" evidence="1">
    <location>
        <begin position="313"/>
        <end position="425"/>
    </location>
</feature>
<gene>
    <name evidence="2" type="ORF">PTTT1_LOCUS22597</name>
</gene>
<accession>A0A8J9TCK4</accession>
<feature type="compositionally biased region" description="Polar residues" evidence="1">
    <location>
        <begin position="47"/>
        <end position="66"/>
    </location>
</feature>
<name>A0A8J9TCK4_PHATR</name>
<feature type="compositionally biased region" description="Polar residues" evidence="1">
    <location>
        <begin position="349"/>
        <end position="358"/>
    </location>
</feature>